<evidence type="ECO:0000256" key="4">
    <source>
        <dbReference type="ARBA" id="ARBA00022825"/>
    </source>
</evidence>
<evidence type="ECO:0000256" key="8">
    <source>
        <dbReference type="SAM" id="SignalP"/>
    </source>
</evidence>
<reference evidence="11" key="1">
    <citation type="submission" date="2025-08" db="UniProtKB">
        <authorList>
            <consortium name="RefSeq"/>
        </authorList>
    </citation>
    <scope>IDENTIFICATION</scope>
</reference>
<feature type="chain" id="PRO_5047040973" evidence="8">
    <location>
        <begin position="20"/>
        <end position="247"/>
    </location>
</feature>
<evidence type="ECO:0000256" key="3">
    <source>
        <dbReference type="ARBA" id="ARBA00022801"/>
    </source>
</evidence>
<dbReference type="InterPro" id="IPR018114">
    <property type="entry name" value="TRYPSIN_HIS"/>
</dbReference>
<organism evidence="10 11">
    <name type="scientific">Erinaceus europaeus</name>
    <name type="common">Western European hedgehog</name>
    <dbReference type="NCBI Taxonomy" id="9365"/>
    <lineage>
        <taxon>Eukaryota</taxon>
        <taxon>Metazoa</taxon>
        <taxon>Chordata</taxon>
        <taxon>Craniata</taxon>
        <taxon>Vertebrata</taxon>
        <taxon>Euteleostomi</taxon>
        <taxon>Mammalia</taxon>
        <taxon>Eutheria</taxon>
        <taxon>Laurasiatheria</taxon>
        <taxon>Eulipotyphla</taxon>
        <taxon>Erinaceidae</taxon>
        <taxon>Erinaceinae</taxon>
        <taxon>Erinaceus</taxon>
    </lineage>
</organism>
<gene>
    <name evidence="11" type="primary">LOC103126550</name>
</gene>
<proteinExistence type="predicted"/>
<dbReference type="InterPro" id="IPR043504">
    <property type="entry name" value="Peptidase_S1_PA_chymotrypsin"/>
</dbReference>
<evidence type="ECO:0000256" key="2">
    <source>
        <dbReference type="ARBA" id="ARBA00022729"/>
    </source>
</evidence>
<dbReference type="PANTHER" id="PTHR24271">
    <property type="entry name" value="KALLIKREIN-RELATED"/>
    <property type="match status" value="1"/>
</dbReference>
<keyword evidence="1 7" id="KW-0645">Protease</keyword>
<dbReference type="Proteomes" id="UP001652624">
    <property type="component" value="Chromosome 16"/>
</dbReference>
<evidence type="ECO:0000313" key="10">
    <source>
        <dbReference type="Proteomes" id="UP001652624"/>
    </source>
</evidence>
<dbReference type="Gene3D" id="2.40.10.10">
    <property type="entry name" value="Trypsin-like serine proteases"/>
    <property type="match status" value="2"/>
</dbReference>
<dbReference type="GeneID" id="103126550"/>
<evidence type="ECO:0000256" key="1">
    <source>
        <dbReference type="ARBA" id="ARBA00022670"/>
    </source>
</evidence>
<dbReference type="PROSITE" id="PS00134">
    <property type="entry name" value="TRYPSIN_HIS"/>
    <property type="match status" value="1"/>
</dbReference>
<evidence type="ECO:0000313" key="11">
    <source>
        <dbReference type="RefSeq" id="XP_060031249.1"/>
    </source>
</evidence>
<dbReference type="SUPFAM" id="SSF50494">
    <property type="entry name" value="Trypsin-like serine proteases"/>
    <property type="match status" value="1"/>
</dbReference>
<dbReference type="PRINTS" id="PR00722">
    <property type="entry name" value="CHYMOTRYPSIN"/>
</dbReference>
<keyword evidence="6" id="KW-1015">Disulfide bond</keyword>
<accession>A0ABM3W3T9</accession>
<dbReference type="SMART" id="SM00020">
    <property type="entry name" value="Tryp_SPc"/>
    <property type="match status" value="1"/>
</dbReference>
<dbReference type="InterPro" id="IPR009003">
    <property type="entry name" value="Peptidase_S1_PA"/>
</dbReference>
<evidence type="ECO:0000259" key="9">
    <source>
        <dbReference type="PROSITE" id="PS50240"/>
    </source>
</evidence>
<dbReference type="PROSITE" id="PS50240">
    <property type="entry name" value="TRYPSIN_DOM"/>
    <property type="match status" value="1"/>
</dbReference>
<dbReference type="RefSeq" id="XP_060031249.1">
    <property type="nucleotide sequence ID" value="XM_060175266.1"/>
</dbReference>
<keyword evidence="10" id="KW-1185">Reference proteome</keyword>
<dbReference type="InterPro" id="IPR001254">
    <property type="entry name" value="Trypsin_dom"/>
</dbReference>
<dbReference type="InterPro" id="IPR033116">
    <property type="entry name" value="TRYPSIN_SER"/>
</dbReference>
<dbReference type="InterPro" id="IPR001314">
    <property type="entry name" value="Peptidase_S1A"/>
</dbReference>
<evidence type="ECO:0000256" key="5">
    <source>
        <dbReference type="ARBA" id="ARBA00023145"/>
    </source>
</evidence>
<keyword evidence="3 7" id="KW-0378">Hydrolase</keyword>
<protein>
    <submittedName>
        <fullName evidence="11">Chymase-like isoform X1</fullName>
    </submittedName>
</protein>
<feature type="domain" description="Peptidase S1" evidence="9">
    <location>
        <begin position="22"/>
        <end position="245"/>
    </location>
</feature>
<name>A0ABM3W3T9_ERIEU</name>
<keyword evidence="4 7" id="KW-0720">Serine protease</keyword>
<evidence type="ECO:0000256" key="6">
    <source>
        <dbReference type="ARBA" id="ARBA00023157"/>
    </source>
</evidence>
<keyword evidence="5" id="KW-0865">Zymogen</keyword>
<sequence>MLLLPLALLCFSLCSGAKAGEIIGGTECRPHSRPYMAFLTILTEQGHTAACGGFLVRRDFVLTAAHCAGRLINVALGVHNIDEREDTWQMLMVQKQFRHPKYDEMTLLHDIMLLKLEEKANLTLAVGTVPLAAEFDFIPPGRMCRVAGWGRTDVKGKGSDTLQEVKQKLMDPQDCKHHSDFDHNLQLCVGNSKKRNSAFKGDSGGPLLCAGVAHGIVSYGRMDAKPPAVFTRISHYRPWINMILKEN</sequence>
<feature type="signal peptide" evidence="8">
    <location>
        <begin position="1"/>
        <end position="19"/>
    </location>
</feature>
<dbReference type="CDD" id="cd00190">
    <property type="entry name" value="Tryp_SPc"/>
    <property type="match status" value="1"/>
</dbReference>
<keyword evidence="2 8" id="KW-0732">Signal</keyword>
<dbReference type="PROSITE" id="PS00135">
    <property type="entry name" value="TRYPSIN_SER"/>
    <property type="match status" value="1"/>
</dbReference>
<evidence type="ECO:0000256" key="7">
    <source>
        <dbReference type="RuleBase" id="RU363034"/>
    </source>
</evidence>
<dbReference type="PANTHER" id="PTHR24271:SF24">
    <property type="entry name" value="CHYMASE"/>
    <property type="match status" value="1"/>
</dbReference>
<dbReference type="Pfam" id="PF00089">
    <property type="entry name" value="Trypsin"/>
    <property type="match status" value="1"/>
</dbReference>